<sequence>MGDLNNDNNVEDKLSKNNKNKGSKTRKGLFFEWIVPILLAVIIALLIKQFIIFKAYIPSESMVPTLNVGDHLLVTKVYNLNNLKRGNIIVFNSKELDDILIKRLIGLPGDDIKIVNGKVSVNGEELEESYIINHDNYNGEFHVPEGRYFFLGDNRPNSFDSRKWVNPYIDGKDIMGKAQVKVYPFKDFGTIK</sequence>
<dbReference type="InterPro" id="IPR036286">
    <property type="entry name" value="LexA/Signal_pep-like_sf"/>
</dbReference>
<protein>
    <recommendedName>
        <fullName evidence="4 7">Signal peptidase I</fullName>
        <ecNumber evidence="4 7">3.4.21.89</ecNumber>
    </recommendedName>
</protein>
<feature type="domain" description="Peptidase S26" evidence="10">
    <location>
        <begin position="31"/>
        <end position="182"/>
    </location>
</feature>
<name>A0ABR8PUU1_9CLOT</name>
<keyword evidence="5 7" id="KW-0645">Protease</keyword>
<evidence type="ECO:0000256" key="4">
    <source>
        <dbReference type="ARBA" id="ARBA00013208"/>
    </source>
</evidence>
<dbReference type="InterPro" id="IPR019757">
    <property type="entry name" value="Pept_S26A_signal_pept_1_Lys-AS"/>
</dbReference>
<comment type="caution">
    <text evidence="11">The sequence shown here is derived from an EMBL/GenBank/DDBJ whole genome shotgun (WGS) entry which is preliminary data.</text>
</comment>
<dbReference type="PROSITE" id="PS00501">
    <property type="entry name" value="SPASE_I_1"/>
    <property type="match status" value="1"/>
</dbReference>
<keyword evidence="6 7" id="KW-0378">Hydrolase</keyword>
<feature type="region of interest" description="Disordered" evidence="9">
    <location>
        <begin position="1"/>
        <end position="23"/>
    </location>
</feature>
<dbReference type="RefSeq" id="WP_143317119.1">
    <property type="nucleotide sequence ID" value="NZ_JACSRA010000017.1"/>
</dbReference>
<dbReference type="EMBL" id="JACSRA010000017">
    <property type="protein sequence ID" value="MBD7911929.1"/>
    <property type="molecule type" value="Genomic_DNA"/>
</dbReference>
<dbReference type="InterPro" id="IPR019533">
    <property type="entry name" value="Peptidase_S26"/>
</dbReference>
<dbReference type="Proteomes" id="UP000627781">
    <property type="component" value="Unassembled WGS sequence"/>
</dbReference>
<dbReference type="CDD" id="cd06530">
    <property type="entry name" value="S26_SPase_I"/>
    <property type="match status" value="1"/>
</dbReference>
<evidence type="ECO:0000313" key="12">
    <source>
        <dbReference type="Proteomes" id="UP000627781"/>
    </source>
</evidence>
<dbReference type="PROSITE" id="PS00760">
    <property type="entry name" value="SPASE_I_2"/>
    <property type="match status" value="1"/>
</dbReference>
<evidence type="ECO:0000256" key="9">
    <source>
        <dbReference type="SAM" id="MobiDB-lite"/>
    </source>
</evidence>
<evidence type="ECO:0000256" key="8">
    <source>
        <dbReference type="RuleBase" id="RU362042"/>
    </source>
</evidence>
<dbReference type="PANTHER" id="PTHR43390">
    <property type="entry name" value="SIGNAL PEPTIDASE I"/>
    <property type="match status" value="1"/>
</dbReference>
<comment type="catalytic activity">
    <reaction evidence="1 7">
        <text>Cleavage of hydrophobic, N-terminal signal or leader sequences from secreted and periplasmic proteins.</text>
        <dbReference type="EC" id="3.4.21.89"/>
    </reaction>
</comment>
<dbReference type="InterPro" id="IPR019756">
    <property type="entry name" value="Pept_S26A_signal_pept_1_Ser-AS"/>
</dbReference>
<evidence type="ECO:0000256" key="7">
    <source>
        <dbReference type="RuleBase" id="RU003993"/>
    </source>
</evidence>
<keyword evidence="7" id="KW-1133">Transmembrane helix</keyword>
<evidence type="ECO:0000259" key="10">
    <source>
        <dbReference type="Pfam" id="PF10502"/>
    </source>
</evidence>
<comment type="similarity">
    <text evidence="3 8">Belongs to the peptidase S26 family.</text>
</comment>
<dbReference type="GO" id="GO:0009003">
    <property type="term" value="F:signal peptidase activity"/>
    <property type="evidence" value="ECO:0007669"/>
    <property type="project" value="UniProtKB-EC"/>
</dbReference>
<evidence type="ECO:0000256" key="3">
    <source>
        <dbReference type="ARBA" id="ARBA00009370"/>
    </source>
</evidence>
<accession>A0ABR8PUU1</accession>
<proteinExistence type="inferred from homology"/>
<evidence type="ECO:0000256" key="6">
    <source>
        <dbReference type="ARBA" id="ARBA00022801"/>
    </source>
</evidence>
<evidence type="ECO:0000256" key="2">
    <source>
        <dbReference type="ARBA" id="ARBA00004401"/>
    </source>
</evidence>
<reference evidence="11 12" key="1">
    <citation type="submission" date="2020-08" db="EMBL/GenBank/DDBJ databases">
        <title>A Genomic Blueprint of the Chicken Gut Microbiome.</title>
        <authorList>
            <person name="Gilroy R."/>
            <person name="Ravi A."/>
            <person name="Getino M."/>
            <person name="Pursley I."/>
            <person name="Horton D.L."/>
            <person name="Alikhan N.-F."/>
            <person name="Baker D."/>
            <person name="Gharbi K."/>
            <person name="Hall N."/>
            <person name="Watson M."/>
            <person name="Adriaenssens E.M."/>
            <person name="Foster-Nyarko E."/>
            <person name="Jarju S."/>
            <person name="Secka A."/>
            <person name="Antonio M."/>
            <person name="Oren A."/>
            <person name="Chaudhuri R."/>
            <person name="La Ragione R.M."/>
            <person name="Hildebrand F."/>
            <person name="Pallen M.J."/>
        </authorList>
    </citation>
    <scope>NUCLEOTIDE SEQUENCE [LARGE SCALE GENOMIC DNA]</scope>
    <source>
        <strain evidence="11 12">Sa3CVN1</strain>
    </source>
</reference>
<dbReference type="Gene3D" id="2.10.109.10">
    <property type="entry name" value="Umud Fragment, subunit A"/>
    <property type="match status" value="1"/>
</dbReference>
<organism evidence="11 12">
    <name type="scientific">Clostridium cibarium</name>
    <dbReference type="NCBI Taxonomy" id="2762247"/>
    <lineage>
        <taxon>Bacteria</taxon>
        <taxon>Bacillati</taxon>
        <taxon>Bacillota</taxon>
        <taxon>Clostridia</taxon>
        <taxon>Eubacteriales</taxon>
        <taxon>Clostridiaceae</taxon>
        <taxon>Clostridium</taxon>
    </lineage>
</organism>
<keyword evidence="7" id="KW-0472">Membrane</keyword>
<feature type="transmembrane region" description="Helical" evidence="7">
    <location>
        <begin position="33"/>
        <end position="53"/>
    </location>
</feature>
<dbReference type="PROSITE" id="PS00761">
    <property type="entry name" value="SPASE_I_3"/>
    <property type="match status" value="1"/>
</dbReference>
<keyword evidence="12" id="KW-1185">Reference proteome</keyword>
<dbReference type="Pfam" id="PF10502">
    <property type="entry name" value="Peptidase_S26"/>
    <property type="match status" value="1"/>
</dbReference>
<dbReference type="PANTHER" id="PTHR43390:SF1">
    <property type="entry name" value="CHLOROPLAST PROCESSING PEPTIDASE"/>
    <property type="match status" value="1"/>
</dbReference>
<dbReference type="NCBIfam" id="TIGR02227">
    <property type="entry name" value="sigpep_I_bact"/>
    <property type="match status" value="1"/>
</dbReference>
<dbReference type="SUPFAM" id="SSF51306">
    <property type="entry name" value="LexA/Signal peptidase"/>
    <property type="match status" value="1"/>
</dbReference>
<dbReference type="InterPro" id="IPR000223">
    <property type="entry name" value="Pept_S26A_signal_pept_1"/>
</dbReference>
<evidence type="ECO:0000256" key="1">
    <source>
        <dbReference type="ARBA" id="ARBA00000677"/>
    </source>
</evidence>
<dbReference type="PRINTS" id="PR00727">
    <property type="entry name" value="LEADERPTASE"/>
</dbReference>
<gene>
    <name evidence="11" type="primary">lepB</name>
    <name evidence="11" type="ORF">H9661_11215</name>
</gene>
<dbReference type="InterPro" id="IPR019758">
    <property type="entry name" value="Pept_S26A_signal_pept_1_CS"/>
</dbReference>
<evidence type="ECO:0000313" key="11">
    <source>
        <dbReference type="EMBL" id="MBD7911929.1"/>
    </source>
</evidence>
<evidence type="ECO:0000256" key="5">
    <source>
        <dbReference type="ARBA" id="ARBA00022670"/>
    </source>
</evidence>
<comment type="subcellular location">
    <subcellularLocation>
        <location evidence="2">Cell membrane</location>
        <topology evidence="2">Single-pass type II membrane protein</topology>
    </subcellularLocation>
    <subcellularLocation>
        <location evidence="8">Membrane</location>
        <topology evidence="8">Single-pass type II membrane protein</topology>
    </subcellularLocation>
</comment>
<keyword evidence="7" id="KW-0812">Transmembrane</keyword>
<dbReference type="EC" id="3.4.21.89" evidence="4 7"/>